<evidence type="ECO:0000313" key="1">
    <source>
        <dbReference type="EMBL" id="ODN42344.1"/>
    </source>
</evidence>
<proteinExistence type="predicted"/>
<reference evidence="1 2" key="1">
    <citation type="submission" date="2016-08" db="EMBL/GenBank/DDBJ databases">
        <title>Draft genome sequence of Candidatus Piscirickettsia litoralis, from seawater.</title>
        <authorList>
            <person name="Wan X."/>
            <person name="Lee A.J."/>
            <person name="Hou S."/>
            <person name="Donachie S.P."/>
        </authorList>
    </citation>
    <scope>NUCLEOTIDE SEQUENCE [LARGE SCALE GENOMIC DNA]</scope>
    <source>
        <strain evidence="1 2">Y2</strain>
    </source>
</reference>
<organism evidence="1 2">
    <name type="scientific">Piscirickettsia litoralis</name>
    <dbReference type="NCBI Taxonomy" id="1891921"/>
    <lineage>
        <taxon>Bacteria</taxon>
        <taxon>Pseudomonadati</taxon>
        <taxon>Pseudomonadota</taxon>
        <taxon>Gammaproteobacteria</taxon>
        <taxon>Thiotrichales</taxon>
        <taxon>Piscirickettsiaceae</taxon>
        <taxon>Piscirickettsia</taxon>
    </lineage>
</organism>
<evidence type="ECO:0000313" key="2">
    <source>
        <dbReference type="Proteomes" id="UP000094329"/>
    </source>
</evidence>
<dbReference type="Proteomes" id="UP000094329">
    <property type="component" value="Unassembled WGS sequence"/>
</dbReference>
<protein>
    <submittedName>
        <fullName evidence="1">Uncharacterized protein</fullName>
    </submittedName>
</protein>
<accession>A0ABX3A895</accession>
<sequence length="85" mass="9779">MKYFFIIIFLSISIISLSSWSQEAIDAINPALIQQQLSQEHQKASVSYSHNVTENKFNIPESYKKVKFFFPGLVIEGKTILNIKK</sequence>
<name>A0ABX3A895_9GAMM</name>
<keyword evidence="2" id="KW-1185">Reference proteome</keyword>
<dbReference type="RefSeq" id="WP_069312141.1">
    <property type="nucleotide sequence ID" value="NZ_MDTU01000001.1"/>
</dbReference>
<dbReference type="EMBL" id="MDTU01000001">
    <property type="protein sequence ID" value="ODN42344.1"/>
    <property type="molecule type" value="Genomic_DNA"/>
</dbReference>
<comment type="caution">
    <text evidence="1">The sequence shown here is derived from an EMBL/GenBank/DDBJ whole genome shotgun (WGS) entry which is preliminary data.</text>
</comment>
<gene>
    <name evidence="1" type="ORF">BGC07_04605</name>
</gene>